<dbReference type="GO" id="GO:0051082">
    <property type="term" value="F:unfolded protein binding"/>
    <property type="evidence" value="ECO:0007669"/>
    <property type="project" value="InterPro"/>
</dbReference>
<evidence type="ECO:0008006" key="7">
    <source>
        <dbReference type="Google" id="ProtNLM"/>
    </source>
</evidence>
<dbReference type="Gene3D" id="3.30.910.20">
    <property type="entry name" value="Skp domain"/>
    <property type="match status" value="1"/>
</dbReference>
<dbReference type="EMBL" id="CP015772">
    <property type="protein sequence ID" value="ANH82657.1"/>
    <property type="molecule type" value="Genomic_DNA"/>
</dbReference>
<comment type="similarity">
    <text evidence="1">Belongs to the Skp family.</text>
</comment>
<name>A0A1A9I4P9_9BACT</name>
<reference evidence="5 6" key="1">
    <citation type="submission" date="2016-05" db="EMBL/GenBank/DDBJ databases">
        <title>Niabella ginsenosidivorans BS26 whole genome sequencing.</title>
        <authorList>
            <person name="Im W.T."/>
            <person name="Siddiqi M.Z."/>
        </authorList>
    </citation>
    <scope>NUCLEOTIDE SEQUENCE [LARGE SCALE GENOMIC DNA]</scope>
    <source>
        <strain evidence="5 6">BS26</strain>
    </source>
</reference>
<protein>
    <recommendedName>
        <fullName evidence="7">Outer membrane chaperone Skp</fullName>
    </recommendedName>
</protein>
<dbReference type="SUPFAM" id="SSF111384">
    <property type="entry name" value="OmpH-like"/>
    <property type="match status" value="1"/>
</dbReference>
<dbReference type="GO" id="GO:0050821">
    <property type="term" value="P:protein stabilization"/>
    <property type="evidence" value="ECO:0007669"/>
    <property type="project" value="TreeGrafter"/>
</dbReference>
<dbReference type="AlphaFoldDB" id="A0A1A9I4P9"/>
<feature type="compositionally biased region" description="Low complexity" evidence="3">
    <location>
        <begin position="172"/>
        <end position="193"/>
    </location>
</feature>
<proteinExistence type="inferred from homology"/>
<dbReference type="SMART" id="SM00935">
    <property type="entry name" value="OmpH"/>
    <property type="match status" value="1"/>
</dbReference>
<dbReference type="PANTHER" id="PTHR35089">
    <property type="entry name" value="CHAPERONE PROTEIN SKP"/>
    <property type="match status" value="1"/>
</dbReference>
<dbReference type="KEGG" id="nia:A8C56_18250"/>
<feature type="chain" id="PRO_5008389851" description="Outer membrane chaperone Skp" evidence="4">
    <location>
        <begin position="23"/>
        <end position="193"/>
    </location>
</feature>
<gene>
    <name evidence="5" type="ORF">A8C56_18250</name>
</gene>
<evidence type="ECO:0000256" key="1">
    <source>
        <dbReference type="ARBA" id="ARBA00009091"/>
    </source>
</evidence>
<organism evidence="5 6">
    <name type="scientific">Niabella ginsenosidivorans</name>
    <dbReference type="NCBI Taxonomy" id="1176587"/>
    <lineage>
        <taxon>Bacteria</taxon>
        <taxon>Pseudomonadati</taxon>
        <taxon>Bacteroidota</taxon>
        <taxon>Chitinophagia</taxon>
        <taxon>Chitinophagales</taxon>
        <taxon>Chitinophagaceae</taxon>
        <taxon>Niabella</taxon>
    </lineage>
</organism>
<dbReference type="Proteomes" id="UP000077667">
    <property type="component" value="Chromosome"/>
</dbReference>
<evidence type="ECO:0000313" key="5">
    <source>
        <dbReference type="EMBL" id="ANH82657.1"/>
    </source>
</evidence>
<feature type="signal peptide" evidence="4">
    <location>
        <begin position="1"/>
        <end position="22"/>
    </location>
</feature>
<evidence type="ECO:0000256" key="3">
    <source>
        <dbReference type="SAM" id="MobiDB-lite"/>
    </source>
</evidence>
<dbReference type="OrthoDB" id="1524711at2"/>
<sequence length="193" mass="20815">MKKIKVLALVAGFVITGLSASAQKIGYANMNGLVYSLPEIKGIQEQMQKFQQDSVGGEYTRLYDEFKTKDSTYKDPKTSASVKSALEKDLNDLQTTLGNWQQIAGNAIQGKQQQLLAPLYNKVHQALTAVAKEKGYTYVLDQEAFLIAPDADNLSIPVAQRLGIKVDQNSNAPAGGAAEKPAATTPAKTPAKK</sequence>
<feature type="region of interest" description="Disordered" evidence="3">
    <location>
        <begin position="168"/>
        <end position="193"/>
    </location>
</feature>
<evidence type="ECO:0000256" key="4">
    <source>
        <dbReference type="SAM" id="SignalP"/>
    </source>
</evidence>
<dbReference type="RefSeq" id="WP_067759250.1">
    <property type="nucleotide sequence ID" value="NZ_CP015772.1"/>
</dbReference>
<evidence type="ECO:0000313" key="6">
    <source>
        <dbReference type="Proteomes" id="UP000077667"/>
    </source>
</evidence>
<evidence type="ECO:0000256" key="2">
    <source>
        <dbReference type="ARBA" id="ARBA00022729"/>
    </source>
</evidence>
<dbReference type="GO" id="GO:0005829">
    <property type="term" value="C:cytosol"/>
    <property type="evidence" value="ECO:0007669"/>
    <property type="project" value="TreeGrafter"/>
</dbReference>
<dbReference type="PANTHER" id="PTHR35089:SF1">
    <property type="entry name" value="CHAPERONE PROTEIN SKP"/>
    <property type="match status" value="1"/>
</dbReference>
<dbReference type="InterPro" id="IPR005632">
    <property type="entry name" value="Chaperone_Skp"/>
</dbReference>
<dbReference type="STRING" id="1176587.A8C56_18250"/>
<dbReference type="InterPro" id="IPR024930">
    <property type="entry name" value="Skp_dom_sf"/>
</dbReference>
<keyword evidence="6" id="KW-1185">Reference proteome</keyword>
<accession>A0A1A9I4P9</accession>
<dbReference type="Pfam" id="PF03938">
    <property type="entry name" value="OmpH"/>
    <property type="match status" value="1"/>
</dbReference>
<keyword evidence="2 4" id="KW-0732">Signal</keyword>